<evidence type="ECO:0000256" key="5">
    <source>
        <dbReference type="ARBA" id="ARBA00022801"/>
    </source>
</evidence>
<proteinExistence type="inferred from homology"/>
<gene>
    <name evidence="6" type="primary">rnp1</name>
</gene>
<comment type="function">
    <text evidence="6">Part of ribonuclease P, a protein complex that generates mature tRNA molecules by cleaving their 5'-ends.</text>
</comment>
<dbReference type="GO" id="GO:0001682">
    <property type="term" value="P:tRNA 5'-leader removal"/>
    <property type="evidence" value="ECO:0007669"/>
    <property type="project" value="UniProtKB-UniRule"/>
</dbReference>
<dbReference type="Pfam" id="PF01868">
    <property type="entry name" value="RNase_P-MRP_p29"/>
    <property type="match status" value="1"/>
</dbReference>
<sequence length="86" mass="9910">MTDSIHMPFLSRNIYVKESNDPTLVGVNGQVVDETRRTIVVQTSNGMKILAKDVINFTLDLENTVIEGFTVTQRPEDRINRKYRRN</sequence>
<keyword evidence="4 6" id="KW-0255">Endonuclease</keyword>
<evidence type="ECO:0000256" key="3">
    <source>
        <dbReference type="ARBA" id="ARBA00022722"/>
    </source>
</evidence>
<comment type="subcellular location">
    <subcellularLocation>
        <location evidence="6">Cytoplasm</location>
    </subcellularLocation>
</comment>
<name>A0A1B1TBW1_9ARCH</name>
<dbReference type="InterPro" id="IPR023538">
    <property type="entry name" value="RNP1"/>
</dbReference>
<evidence type="ECO:0000256" key="2">
    <source>
        <dbReference type="ARBA" id="ARBA00022694"/>
    </source>
</evidence>
<comment type="catalytic activity">
    <reaction evidence="6">
        <text>Endonucleolytic cleavage of RNA, removing 5'-extranucleotides from tRNA precursor.</text>
        <dbReference type="EC" id="3.1.26.5"/>
    </reaction>
</comment>
<dbReference type="Gene3D" id="2.30.30.210">
    <property type="entry name" value="Ribonuclease P/MRP, subunit p29"/>
    <property type="match status" value="1"/>
</dbReference>
<keyword evidence="5 6" id="KW-0378">Hydrolase</keyword>
<evidence type="ECO:0000256" key="1">
    <source>
        <dbReference type="ARBA" id="ARBA00022490"/>
    </source>
</evidence>
<evidence type="ECO:0000256" key="4">
    <source>
        <dbReference type="ARBA" id="ARBA00022759"/>
    </source>
</evidence>
<dbReference type="GO" id="GO:0030677">
    <property type="term" value="C:ribonuclease P complex"/>
    <property type="evidence" value="ECO:0007669"/>
    <property type="project" value="UniProtKB-UniRule"/>
</dbReference>
<dbReference type="InterPro" id="IPR002730">
    <property type="entry name" value="Rpp29/RNP1"/>
</dbReference>
<keyword evidence="1 6" id="KW-0963">Cytoplasm</keyword>
<dbReference type="GO" id="GO:0004526">
    <property type="term" value="F:ribonuclease P activity"/>
    <property type="evidence" value="ECO:0007669"/>
    <property type="project" value="UniProtKB-UniRule"/>
</dbReference>
<dbReference type="SMART" id="SM00538">
    <property type="entry name" value="POP4"/>
    <property type="match status" value="1"/>
</dbReference>
<keyword evidence="3 6" id="KW-0540">Nuclease</keyword>
<comment type="subunit">
    <text evidence="6">Consists of a catalytic RNA component and at least 4-5 protein subunits.</text>
</comment>
<dbReference type="HAMAP" id="MF_00754">
    <property type="entry name" value="RNase_P_1"/>
    <property type="match status" value="1"/>
</dbReference>
<accession>A0A1B1TBW1</accession>
<dbReference type="InterPro" id="IPR023534">
    <property type="entry name" value="Rof/RNase_P-like"/>
</dbReference>
<comment type="similarity">
    <text evidence="6">Belongs to the eukaryotic/archaeal RNase P protein component 1 family.</text>
</comment>
<evidence type="ECO:0000313" key="7">
    <source>
        <dbReference type="EMBL" id="ANV79771.1"/>
    </source>
</evidence>
<dbReference type="GO" id="GO:0005737">
    <property type="term" value="C:cytoplasm"/>
    <property type="evidence" value="ECO:0007669"/>
    <property type="project" value="UniProtKB-SubCell"/>
</dbReference>
<dbReference type="AlphaFoldDB" id="A0A1B1TBW1"/>
<reference evidence="7" key="1">
    <citation type="submission" date="2014-11" db="EMBL/GenBank/DDBJ databases">
        <authorList>
            <person name="Zhu J."/>
            <person name="Qi W."/>
            <person name="Song R."/>
        </authorList>
    </citation>
    <scope>NUCLEOTIDE SEQUENCE</scope>
</reference>
<dbReference type="InterPro" id="IPR036980">
    <property type="entry name" value="RNase_P/MRP_Rpp29_sf"/>
</dbReference>
<protein>
    <recommendedName>
        <fullName evidence="6">Ribonuclease P protein component 1</fullName>
        <shortName evidence="6">RNase P component 1</shortName>
        <ecNumber evidence="6">3.1.26.5</ecNumber>
    </recommendedName>
    <alternativeName>
        <fullName evidence="6">Rpp29</fullName>
    </alternativeName>
</protein>
<reference evidence="7" key="2">
    <citation type="journal article" date="2015" name="ISME J.">
        <title>A new class of marine Euryarchaeota group II from the Mediterranean deep chlorophyll maximum.</title>
        <authorList>
            <person name="Martin-Cuadrado A.B."/>
            <person name="Garcia-Heredia I."/>
            <person name="Molto A.G."/>
            <person name="Lopez-Ubeda R."/>
            <person name="Kimes N."/>
            <person name="Lopez-Garcia P."/>
            <person name="Moreira D."/>
            <person name="Rodriguez-Valera F."/>
        </authorList>
    </citation>
    <scope>NUCLEOTIDE SEQUENCE</scope>
</reference>
<dbReference type="EMBL" id="KP211851">
    <property type="protein sequence ID" value="ANV79771.1"/>
    <property type="molecule type" value="Genomic_DNA"/>
</dbReference>
<dbReference type="EC" id="3.1.26.5" evidence="6"/>
<keyword evidence="2 6" id="KW-0819">tRNA processing</keyword>
<organism evidence="7">
    <name type="scientific">Candidatus Thalassarchaea marina</name>
    <dbReference type="NCBI Taxonomy" id="1680828"/>
    <lineage>
        <taxon>Archaea</taxon>
        <taxon>Methanobacteriati</taxon>
        <taxon>Thermoplasmatota</taxon>
        <taxon>Candidatus Poseidoniia</taxon>
        <taxon>Candidatus Poseidoniia incertae sedis</taxon>
    </lineage>
</organism>
<evidence type="ECO:0000256" key="6">
    <source>
        <dbReference type="HAMAP-Rule" id="MF_00754"/>
    </source>
</evidence>
<dbReference type="SUPFAM" id="SSF101744">
    <property type="entry name" value="Rof/RNase P subunit-like"/>
    <property type="match status" value="1"/>
</dbReference>
<dbReference type="GO" id="GO:0003723">
    <property type="term" value="F:RNA binding"/>
    <property type="evidence" value="ECO:0007669"/>
    <property type="project" value="InterPro"/>
</dbReference>